<evidence type="ECO:0000256" key="1">
    <source>
        <dbReference type="ARBA" id="ARBA00004448"/>
    </source>
</evidence>
<dbReference type="FunCoup" id="D8ST46">
    <property type="interactions" value="3961"/>
</dbReference>
<evidence type="ECO:0000256" key="4">
    <source>
        <dbReference type="ARBA" id="ARBA00022792"/>
    </source>
</evidence>
<evidence type="ECO:0000313" key="10">
    <source>
        <dbReference type="Proteomes" id="UP000001514"/>
    </source>
</evidence>
<dbReference type="GO" id="GO:0045039">
    <property type="term" value="P:protein insertion into mitochondrial inner membrane"/>
    <property type="evidence" value="ECO:0000318"/>
    <property type="project" value="GO_Central"/>
</dbReference>
<keyword evidence="3" id="KW-0812">Transmembrane</keyword>
<protein>
    <recommendedName>
        <fullName evidence="11">Mitochondrial import inner membrane translocase subunit TIM22</fullName>
    </recommendedName>
</protein>
<evidence type="ECO:0000256" key="6">
    <source>
        <dbReference type="ARBA" id="ARBA00023128"/>
    </source>
</evidence>
<accession>D8ST46</accession>
<comment type="similarity">
    <text evidence="2">Belongs to the Tim17/Tim22/Tim23 family.</text>
</comment>
<dbReference type="Pfam" id="PF02466">
    <property type="entry name" value="Tim17"/>
    <property type="match status" value="1"/>
</dbReference>
<keyword evidence="4" id="KW-0999">Mitochondrion inner membrane</keyword>
<feature type="region of interest" description="Disordered" evidence="8">
    <location>
        <begin position="1"/>
        <end position="26"/>
    </location>
</feature>
<reference evidence="9 10" key="1">
    <citation type="journal article" date="2011" name="Science">
        <title>The Selaginella genome identifies genetic changes associated with the evolution of vascular plants.</title>
        <authorList>
            <person name="Banks J.A."/>
            <person name="Nishiyama T."/>
            <person name="Hasebe M."/>
            <person name="Bowman J.L."/>
            <person name="Gribskov M."/>
            <person name="dePamphilis C."/>
            <person name="Albert V.A."/>
            <person name="Aono N."/>
            <person name="Aoyama T."/>
            <person name="Ambrose B.A."/>
            <person name="Ashton N.W."/>
            <person name="Axtell M.J."/>
            <person name="Barker E."/>
            <person name="Barker M.S."/>
            <person name="Bennetzen J.L."/>
            <person name="Bonawitz N.D."/>
            <person name="Chapple C."/>
            <person name="Cheng C."/>
            <person name="Correa L.G."/>
            <person name="Dacre M."/>
            <person name="DeBarry J."/>
            <person name="Dreyer I."/>
            <person name="Elias M."/>
            <person name="Engstrom E.M."/>
            <person name="Estelle M."/>
            <person name="Feng L."/>
            <person name="Finet C."/>
            <person name="Floyd S.K."/>
            <person name="Frommer W.B."/>
            <person name="Fujita T."/>
            <person name="Gramzow L."/>
            <person name="Gutensohn M."/>
            <person name="Harholt J."/>
            <person name="Hattori M."/>
            <person name="Heyl A."/>
            <person name="Hirai T."/>
            <person name="Hiwatashi Y."/>
            <person name="Ishikawa M."/>
            <person name="Iwata M."/>
            <person name="Karol K.G."/>
            <person name="Koehler B."/>
            <person name="Kolukisaoglu U."/>
            <person name="Kubo M."/>
            <person name="Kurata T."/>
            <person name="Lalonde S."/>
            <person name="Li K."/>
            <person name="Li Y."/>
            <person name="Litt A."/>
            <person name="Lyons E."/>
            <person name="Manning G."/>
            <person name="Maruyama T."/>
            <person name="Michael T.P."/>
            <person name="Mikami K."/>
            <person name="Miyazaki S."/>
            <person name="Morinaga S."/>
            <person name="Murata T."/>
            <person name="Mueller-Roeber B."/>
            <person name="Nelson D.R."/>
            <person name="Obara M."/>
            <person name="Oguri Y."/>
            <person name="Olmstead R.G."/>
            <person name="Onodera N."/>
            <person name="Petersen B.L."/>
            <person name="Pils B."/>
            <person name="Prigge M."/>
            <person name="Rensing S.A."/>
            <person name="Riano-Pachon D.M."/>
            <person name="Roberts A.W."/>
            <person name="Sato Y."/>
            <person name="Scheller H.V."/>
            <person name="Schulz B."/>
            <person name="Schulz C."/>
            <person name="Shakirov E.V."/>
            <person name="Shibagaki N."/>
            <person name="Shinohara N."/>
            <person name="Shippen D.E."/>
            <person name="Soerensen I."/>
            <person name="Sotooka R."/>
            <person name="Sugimoto N."/>
            <person name="Sugita M."/>
            <person name="Sumikawa N."/>
            <person name="Tanurdzic M."/>
            <person name="Theissen G."/>
            <person name="Ulvskov P."/>
            <person name="Wakazuki S."/>
            <person name="Weng J.K."/>
            <person name="Willats W.W."/>
            <person name="Wipf D."/>
            <person name="Wolf P.G."/>
            <person name="Yang L."/>
            <person name="Zimmer A.D."/>
            <person name="Zhu Q."/>
            <person name="Mitros T."/>
            <person name="Hellsten U."/>
            <person name="Loque D."/>
            <person name="Otillar R."/>
            <person name="Salamov A."/>
            <person name="Schmutz J."/>
            <person name="Shapiro H."/>
            <person name="Lindquist E."/>
            <person name="Lucas S."/>
            <person name="Rokhsar D."/>
            <person name="Grigoriev I.V."/>
        </authorList>
    </citation>
    <scope>NUCLEOTIDE SEQUENCE [LARGE SCALE GENOMIC DNA]</scope>
</reference>
<dbReference type="PANTHER" id="PTHR14110">
    <property type="entry name" value="MITOCHONDRIAL IMPORT INNER MEMBRANE TRANSLOCASE SUBUNIT TIM22"/>
    <property type="match status" value="1"/>
</dbReference>
<dbReference type="KEGG" id="smo:SELMODRAFT_269136"/>
<dbReference type="OMA" id="VNPNMAD"/>
<keyword evidence="10" id="KW-1185">Reference proteome</keyword>
<dbReference type="PANTHER" id="PTHR14110:SF0">
    <property type="entry name" value="MITOCHONDRIAL IMPORT INNER MEMBRANE TRANSLOCASE SUBUNIT TIM22"/>
    <property type="match status" value="1"/>
</dbReference>
<dbReference type="EMBL" id="GL377639">
    <property type="protein sequence ID" value="EFJ12423.1"/>
    <property type="molecule type" value="Genomic_DNA"/>
</dbReference>
<evidence type="ECO:0000256" key="8">
    <source>
        <dbReference type="SAM" id="MobiDB-lite"/>
    </source>
</evidence>
<keyword evidence="5" id="KW-1133">Transmembrane helix</keyword>
<dbReference type="HOGENOM" id="CLU_091077_2_0_1"/>
<evidence type="ECO:0008006" key="11">
    <source>
        <dbReference type="Google" id="ProtNLM"/>
    </source>
</evidence>
<dbReference type="GO" id="GO:0008320">
    <property type="term" value="F:protein transmembrane transporter activity"/>
    <property type="evidence" value="ECO:0000318"/>
    <property type="project" value="GO_Central"/>
</dbReference>
<dbReference type="GO" id="GO:0030943">
    <property type="term" value="F:mitochondrion targeting sequence binding"/>
    <property type="evidence" value="ECO:0000318"/>
    <property type="project" value="GO_Central"/>
</dbReference>
<organism evidence="10">
    <name type="scientific">Selaginella moellendorffii</name>
    <name type="common">Spikemoss</name>
    <dbReference type="NCBI Taxonomy" id="88036"/>
    <lineage>
        <taxon>Eukaryota</taxon>
        <taxon>Viridiplantae</taxon>
        <taxon>Streptophyta</taxon>
        <taxon>Embryophyta</taxon>
        <taxon>Tracheophyta</taxon>
        <taxon>Lycopodiopsida</taxon>
        <taxon>Selaginellales</taxon>
        <taxon>Selaginellaceae</taxon>
        <taxon>Selaginella</taxon>
    </lineage>
</organism>
<dbReference type="InParanoid" id="D8ST46"/>
<dbReference type="OrthoDB" id="75343at2759"/>
<evidence type="ECO:0000256" key="2">
    <source>
        <dbReference type="ARBA" id="ARBA00008444"/>
    </source>
</evidence>
<comment type="subcellular location">
    <subcellularLocation>
        <location evidence="1">Mitochondrion inner membrane</location>
        <topology evidence="1">Multi-pass membrane protein</topology>
    </subcellularLocation>
</comment>
<proteinExistence type="inferred from homology"/>
<gene>
    <name evidence="9" type="ORF">SELMODRAFT_269136</name>
</gene>
<dbReference type="GO" id="GO:0042721">
    <property type="term" value="C:TIM22 mitochondrial import inner membrane insertion complex"/>
    <property type="evidence" value="ECO:0000318"/>
    <property type="project" value="GO_Central"/>
</dbReference>
<evidence type="ECO:0000256" key="5">
    <source>
        <dbReference type="ARBA" id="ARBA00022989"/>
    </source>
</evidence>
<evidence type="ECO:0000313" key="9">
    <source>
        <dbReference type="EMBL" id="EFJ12423.1"/>
    </source>
</evidence>
<dbReference type="eggNOG" id="KOG3225">
    <property type="taxonomic scope" value="Eukaryota"/>
</dbReference>
<keyword evidence="7" id="KW-0472">Membrane</keyword>
<dbReference type="Proteomes" id="UP000001514">
    <property type="component" value="Unassembled WGS sequence"/>
</dbReference>
<dbReference type="AlphaFoldDB" id="D8ST46"/>
<dbReference type="InterPro" id="IPR039175">
    <property type="entry name" value="TIM22"/>
</dbReference>
<sequence>MVDQSAEPPASDSDGSSAPAPPVEPLKLPTFEEMKAQDVFNNCAVKSIVSCVMGGGMGIFMGLLFGALDNPLNPDQMTVRQHFTHAAKQMGSKSLHMAKAFAVMGAIYSGTECIIEKARARHDMTNTMVAGCVTGGSLSAKAGPKAACVGCAGFAAFSVVVEKLFDRAA</sequence>
<dbReference type="STRING" id="88036.D8ST46"/>
<feature type="compositionally biased region" description="Low complexity" evidence="8">
    <location>
        <begin position="1"/>
        <end position="18"/>
    </location>
</feature>
<keyword evidence="6" id="KW-0496">Mitochondrion</keyword>
<name>D8ST46_SELML</name>
<evidence type="ECO:0000256" key="7">
    <source>
        <dbReference type="ARBA" id="ARBA00023136"/>
    </source>
</evidence>
<evidence type="ECO:0000256" key="3">
    <source>
        <dbReference type="ARBA" id="ARBA00022692"/>
    </source>
</evidence>
<dbReference type="Gramene" id="EFJ12423">
    <property type="protein sequence ID" value="EFJ12423"/>
    <property type="gene ID" value="SELMODRAFT_269136"/>
</dbReference>